<dbReference type="EMBL" id="CP014332">
    <property type="protein sequence ID" value="APS41680.1"/>
    <property type="molecule type" value="Genomic_DNA"/>
</dbReference>
<dbReference type="InterPro" id="IPR006901">
    <property type="entry name" value="TrmK"/>
</dbReference>
<gene>
    <name evidence="1" type="ORF">FOL01_0821</name>
</gene>
<accession>A0A1L6RB36</accession>
<dbReference type="STRING" id="1631871.FOL01_0821"/>
<organism evidence="1 2">
    <name type="scientific">Weissella jogaejeotgali</name>
    <dbReference type="NCBI Taxonomy" id="1631871"/>
    <lineage>
        <taxon>Bacteria</taxon>
        <taxon>Bacillati</taxon>
        <taxon>Bacillota</taxon>
        <taxon>Bacilli</taxon>
        <taxon>Lactobacillales</taxon>
        <taxon>Lactobacillaceae</taxon>
        <taxon>Weissella</taxon>
    </lineage>
</organism>
<dbReference type="GO" id="GO:0160105">
    <property type="term" value="F:tRNA (adenine(22)-N1)-methyltransferase activity"/>
    <property type="evidence" value="ECO:0007669"/>
    <property type="project" value="InterPro"/>
</dbReference>
<protein>
    <submittedName>
        <fullName evidence="1">Putative tRNA-m1A22 methylase</fullName>
    </submittedName>
</protein>
<dbReference type="PIRSF" id="PIRSF018637">
    <property type="entry name" value="TrmK"/>
    <property type="match status" value="1"/>
</dbReference>
<dbReference type="AlphaFoldDB" id="A0A1L6RB36"/>
<name>A0A1L6RB36_9LACO</name>
<keyword evidence="2" id="KW-1185">Reference proteome</keyword>
<proteinExistence type="predicted"/>
<dbReference type="SUPFAM" id="SSF53335">
    <property type="entry name" value="S-adenosyl-L-methionine-dependent methyltransferases"/>
    <property type="match status" value="1"/>
</dbReference>
<reference evidence="1 2" key="1">
    <citation type="submission" date="2016-02" db="EMBL/GenBank/DDBJ databases">
        <title>Complete Genome Sequence of Weissella jogaejeotgali FOL01.</title>
        <authorList>
            <person name="Lee J.-H."/>
            <person name="Ku H.-J."/>
        </authorList>
    </citation>
    <scope>NUCLEOTIDE SEQUENCE [LARGE SCALE GENOMIC DNA]</scope>
    <source>
        <strain evidence="1 2">FOL01</strain>
    </source>
</reference>
<dbReference type="OrthoDB" id="5881184at2"/>
<evidence type="ECO:0000313" key="2">
    <source>
        <dbReference type="Proteomes" id="UP000185473"/>
    </source>
</evidence>
<keyword evidence="1" id="KW-0808">Transferase</keyword>
<dbReference type="KEGG" id="wjo:FOL01_0821"/>
<dbReference type="InterPro" id="IPR029063">
    <property type="entry name" value="SAM-dependent_MTases_sf"/>
</dbReference>
<dbReference type="Proteomes" id="UP000185473">
    <property type="component" value="Chromosome"/>
</dbReference>
<dbReference type="Pfam" id="PF04816">
    <property type="entry name" value="TrmK"/>
    <property type="match status" value="1"/>
</dbReference>
<dbReference type="RefSeq" id="WP_075269514.1">
    <property type="nucleotide sequence ID" value="NZ_CP014332.1"/>
</dbReference>
<dbReference type="PANTHER" id="PTHR38451">
    <property type="entry name" value="TRNA (ADENINE(22)-N(1))-METHYLTRANSFERASE"/>
    <property type="match status" value="1"/>
</dbReference>
<sequence length="233" mass="26037">MDAWHLSKRLAAVADFVPDGARIADIGSDHAYLPANLLLNKHISFAIAGEVAPGPLANVENEIARHGLHDVLMPRLANGLAAIKTSDLVDTVVIAGMGGRLICQILTEGELDKFRYHRLVLQPNIDIDLVRSWLSENGYQLVDEAVVTDDGHYYEILVAEPGNVTYSLRELKFGPYNLTEPSSVWLEKWQREAMRIRNIMRKLESADQSESDAYQEYAKELQTIMEAIAYASM</sequence>
<keyword evidence="1" id="KW-0489">Methyltransferase</keyword>
<evidence type="ECO:0000313" key="1">
    <source>
        <dbReference type="EMBL" id="APS41680.1"/>
    </source>
</evidence>
<dbReference type="Gene3D" id="3.40.50.150">
    <property type="entry name" value="Vaccinia Virus protein VP39"/>
    <property type="match status" value="1"/>
</dbReference>
<dbReference type="GO" id="GO:0032259">
    <property type="term" value="P:methylation"/>
    <property type="evidence" value="ECO:0007669"/>
    <property type="project" value="UniProtKB-KW"/>
</dbReference>
<dbReference type="Gene3D" id="1.10.287.1890">
    <property type="match status" value="1"/>
</dbReference>
<dbReference type="PANTHER" id="PTHR38451:SF1">
    <property type="entry name" value="TRNA (ADENINE(22)-N(1))-METHYLTRANSFERASE"/>
    <property type="match status" value="1"/>
</dbReference>